<keyword evidence="3" id="KW-1185">Reference proteome</keyword>
<evidence type="ECO:0000256" key="1">
    <source>
        <dbReference type="SAM" id="MobiDB-lite"/>
    </source>
</evidence>
<feature type="region of interest" description="Disordered" evidence="1">
    <location>
        <begin position="128"/>
        <end position="163"/>
    </location>
</feature>
<comment type="caution">
    <text evidence="2">The sequence shown here is derived from an EMBL/GenBank/DDBJ whole genome shotgun (WGS) entry which is preliminary data.</text>
</comment>
<reference evidence="2 3" key="1">
    <citation type="journal article" date="2020" name="Nature">
        <title>Six reference-quality genomes reveal evolution of bat adaptations.</title>
        <authorList>
            <person name="Jebb D."/>
            <person name="Huang Z."/>
            <person name="Pippel M."/>
            <person name="Hughes G.M."/>
            <person name="Lavrichenko K."/>
            <person name="Devanna P."/>
            <person name="Winkler S."/>
            <person name="Jermiin L.S."/>
            <person name="Skirmuntt E.C."/>
            <person name="Katzourakis A."/>
            <person name="Burkitt-Gray L."/>
            <person name="Ray D.A."/>
            <person name="Sullivan K.A.M."/>
            <person name="Roscito J.G."/>
            <person name="Kirilenko B.M."/>
            <person name="Davalos L.M."/>
            <person name="Corthals A.P."/>
            <person name="Power M.L."/>
            <person name="Jones G."/>
            <person name="Ransome R.D."/>
            <person name="Dechmann D.K.N."/>
            <person name="Locatelli A.G."/>
            <person name="Puechmaille S.J."/>
            <person name="Fedrigo O."/>
            <person name="Jarvis E.D."/>
            <person name="Hiller M."/>
            <person name="Vernes S.C."/>
            <person name="Myers E.W."/>
            <person name="Teeling E.C."/>
        </authorList>
    </citation>
    <scope>NUCLEOTIDE SEQUENCE [LARGE SCALE GENOMIC DNA]</scope>
    <source>
        <strain evidence="2">MPipKuh1</strain>
        <tissue evidence="2">Flight muscle</tissue>
    </source>
</reference>
<organism evidence="2 3">
    <name type="scientific">Pipistrellus kuhlii</name>
    <name type="common">Kuhl's pipistrelle</name>
    <dbReference type="NCBI Taxonomy" id="59472"/>
    <lineage>
        <taxon>Eukaryota</taxon>
        <taxon>Metazoa</taxon>
        <taxon>Chordata</taxon>
        <taxon>Craniata</taxon>
        <taxon>Vertebrata</taxon>
        <taxon>Euteleostomi</taxon>
        <taxon>Mammalia</taxon>
        <taxon>Eutheria</taxon>
        <taxon>Laurasiatheria</taxon>
        <taxon>Chiroptera</taxon>
        <taxon>Yangochiroptera</taxon>
        <taxon>Vespertilionidae</taxon>
        <taxon>Pipistrellus</taxon>
    </lineage>
</organism>
<protein>
    <submittedName>
        <fullName evidence="2">Uncharacterized protein</fullName>
    </submittedName>
</protein>
<accession>A0A7J7SED7</accession>
<dbReference type="EMBL" id="JACAGB010000044">
    <property type="protein sequence ID" value="KAF6286826.1"/>
    <property type="molecule type" value="Genomic_DNA"/>
</dbReference>
<dbReference type="Proteomes" id="UP000558488">
    <property type="component" value="Unassembled WGS sequence"/>
</dbReference>
<evidence type="ECO:0000313" key="2">
    <source>
        <dbReference type="EMBL" id="KAF6286826.1"/>
    </source>
</evidence>
<gene>
    <name evidence="2" type="ORF">mPipKuh1_010003</name>
</gene>
<evidence type="ECO:0000313" key="3">
    <source>
        <dbReference type="Proteomes" id="UP000558488"/>
    </source>
</evidence>
<proteinExistence type="predicted"/>
<name>A0A7J7SED7_PIPKU</name>
<sequence>MDLSSQPPAPPNGLPLPPGCREVCALSHGVVWAFLPVFVFSEKLGGCQQPHWAVWSQKSELLADPLPFRKPGLRLSPHLLRACASPFRLRRGGVPPGGAFSSCSVWPCSALVGRGCCSLTDSSPSLPALRISPALQPPPGSLEPPEELSPVTRGGAEHLSLSE</sequence>
<dbReference type="AlphaFoldDB" id="A0A7J7SED7"/>